<evidence type="ECO:0000259" key="4">
    <source>
        <dbReference type="Pfam" id="PF00656"/>
    </source>
</evidence>
<dbReference type="EMBL" id="JAVREP010000023">
    <property type="protein sequence ID" value="MDT0331445.1"/>
    <property type="molecule type" value="Genomic_DNA"/>
</dbReference>
<dbReference type="PANTHER" id="PTHR22847:SF637">
    <property type="entry name" value="WD REPEAT DOMAIN 5B"/>
    <property type="match status" value="1"/>
</dbReference>
<feature type="repeat" description="WD" evidence="3">
    <location>
        <begin position="1212"/>
        <end position="1256"/>
    </location>
</feature>
<feature type="repeat" description="WD" evidence="3">
    <location>
        <begin position="1167"/>
        <end position="1210"/>
    </location>
</feature>
<feature type="repeat" description="WD" evidence="3">
    <location>
        <begin position="938"/>
        <end position="982"/>
    </location>
</feature>
<dbReference type="CDD" id="cd00200">
    <property type="entry name" value="WD40"/>
    <property type="match status" value="2"/>
</dbReference>
<evidence type="ECO:0000256" key="1">
    <source>
        <dbReference type="ARBA" id="ARBA00022574"/>
    </source>
</evidence>
<feature type="repeat" description="WD" evidence="3">
    <location>
        <begin position="984"/>
        <end position="1028"/>
    </location>
</feature>
<dbReference type="RefSeq" id="WP_311513937.1">
    <property type="nucleotide sequence ID" value="NZ_JAVREP010000023.1"/>
</dbReference>
<feature type="repeat" description="WD" evidence="3">
    <location>
        <begin position="1258"/>
        <end position="1302"/>
    </location>
</feature>
<feature type="repeat" description="WD" evidence="3">
    <location>
        <begin position="1350"/>
        <end position="1394"/>
    </location>
</feature>
<name>A0ABU2MHB3_9ACTN</name>
<feature type="repeat" description="WD" evidence="3">
    <location>
        <begin position="800"/>
        <end position="844"/>
    </location>
</feature>
<dbReference type="Gene3D" id="3.40.50.1460">
    <property type="match status" value="1"/>
</dbReference>
<dbReference type="Proteomes" id="UP001183390">
    <property type="component" value="Unassembled WGS sequence"/>
</dbReference>
<dbReference type="PANTHER" id="PTHR22847">
    <property type="entry name" value="WD40 REPEAT PROTEIN"/>
    <property type="match status" value="1"/>
</dbReference>
<dbReference type="Pfam" id="PF00400">
    <property type="entry name" value="WD40"/>
    <property type="match status" value="13"/>
</dbReference>
<dbReference type="SUPFAM" id="SSF50978">
    <property type="entry name" value="WD40 repeat-like"/>
    <property type="match status" value="2"/>
</dbReference>
<dbReference type="InterPro" id="IPR001680">
    <property type="entry name" value="WD40_rpt"/>
</dbReference>
<dbReference type="PROSITE" id="PS00678">
    <property type="entry name" value="WD_REPEATS_1"/>
    <property type="match status" value="11"/>
</dbReference>
<gene>
    <name evidence="5" type="ORF">RM479_23785</name>
</gene>
<dbReference type="InterPro" id="IPR011600">
    <property type="entry name" value="Pept_C14_caspase"/>
</dbReference>
<protein>
    <submittedName>
        <fullName evidence="5">WD40 repeat domain-containing protein</fullName>
    </submittedName>
</protein>
<dbReference type="PRINTS" id="PR00320">
    <property type="entry name" value="GPROTEINBRPT"/>
</dbReference>
<evidence type="ECO:0000313" key="5">
    <source>
        <dbReference type="EMBL" id="MDT0331445.1"/>
    </source>
</evidence>
<accession>A0ABU2MHB3</accession>
<proteinExistence type="predicted"/>
<feature type="repeat" description="WD" evidence="3">
    <location>
        <begin position="1030"/>
        <end position="1074"/>
    </location>
</feature>
<evidence type="ECO:0000256" key="2">
    <source>
        <dbReference type="ARBA" id="ARBA00022737"/>
    </source>
</evidence>
<feature type="repeat" description="WD" evidence="3">
    <location>
        <begin position="846"/>
        <end position="890"/>
    </location>
</feature>
<evidence type="ECO:0000256" key="3">
    <source>
        <dbReference type="PROSITE-ProRule" id="PRU00221"/>
    </source>
</evidence>
<feature type="repeat" description="WD" evidence="3">
    <location>
        <begin position="1076"/>
        <end position="1120"/>
    </location>
</feature>
<feature type="repeat" description="WD" evidence="3">
    <location>
        <begin position="1304"/>
        <end position="1348"/>
    </location>
</feature>
<dbReference type="InterPro" id="IPR020472">
    <property type="entry name" value="WD40_PAC1"/>
</dbReference>
<comment type="caution">
    <text evidence="5">The sequence shown here is derived from an EMBL/GenBank/DDBJ whole genome shotgun (WGS) entry which is preliminary data.</text>
</comment>
<dbReference type="Pfam" id="PF00656">
    <property type="entry name" value="Peptidase_C14"/>
    <property type="match status" value="1"/>
</dbReference>
<keyword evidence="2" id="KW-0677">Repeat</keyword>
<dbReference type="InterPro" id="IPR036322">
    <property type="entry name" value="WD40_repeat_dom_sf"/>
</dbReference>
<keyword evidence="1 3" id="KW-0853">WD repeat</keyword>
<feature type="repeat" description="WD" evidence="3">
    <location>
        <begin position="892"/>
        <end position="936"/>
    </location>
</feature>
<dbReference type="InterPro" id="IPR019775">
    <property type="entry name" value="WD40_repeat_CS"/>
</dbReference>
<evidence type="ECO:0000313" key="6">
    <source>
        <dbReference type="Proteomes" id="UP001183390"/>
    </source>
</evidence>
<dbReference type="SMART" id="SM00320">
    <property type="entry name" value="WD40"/>
    <property type="match status" value="13"/>
</dbReference>
<dbReference type="InterPro" id="IPR015943">
    <property type="entry name" value="WD40/YVTN_repeat-like_dom_sf"/>
</dbReference>
<reference evidence="6" key="1">
    <citation type="submission" date="2023-07" db="EMBL/GenBank/DDBJ databases">
        <title>30 novel species of actinomycetes from the DSMZ collection.</title>
        <authorList>
            <person name="Nouioui I."/>
        </authorList>
    </citation>
    <scope>NUCLEOTIDE SEQUENCE [LARGE SCALE GENOMIC DNA]</scope>
    <source>
        <strain evidence="6">DSM 44743</strain>
    </source>
</reference>
<dbReference type="PROSITE" id="PS50294">
    <property type="entry name" value="WD_REPEATS_REGION"/>
    <property type="match status" value="8"/>
</dbReference>
<dbReference type="Gene3D" id="2.130.10.10">
    <property type="entry name" value="YVTN repeat-like/Quinoprotein amine dehydrogenase"/>
    <property type="match status" value="5"/>
</dbReference>
<feature type="domain" description="Peptidase C14 caspase" evidence="4">
    <location>
        <begin position="37"/>
        <end position="150"/>
    </location>
</feature>
<dbReference type="PROSITE" id="PS50082">
    <property type="entry name" value="WD_REPEATS_2"/>
    <property type="match status" value="12"/>
</dbReference>
<organism evidence="5 6">
    <name type="scientific">Nocardiopsis lambiniae</name>
    <dbReference type="NCBI Taxonomy" id="3075539"/>
    <lineage>
        <taxon>Bacteria</taxon>
        <taxon>Bacillati</taxon>
        <taxon>Actinomycetota</taxon>
        <taxon>Actinomycetes</taxon>
        <taxon>Streptosporangiales</taxon>
        <taxon>Nocardiopsidaceae</taxon>
        <taxon>Nocardiopsis</taxon>
    </lineage>
</organism>
<sequence length="1445" mass="155606">MAESTEQPRRLLLTTAVSRYLHAPEWDRPELIDAQQSIVSLFTETLGYEHVDVLGNNPTTNKLRQRLNTFIRSPERHEEDLIVVYISCHGEVVESTGEHVLLVGDTDPEDLNDPENTIATADLAKVLLDGTRVRNLLLLLDTCHSGQGARDLVAAAAQRMDRWWGRRSGGGFVMMHSAQPFEQAEAGAFPRLLIEAVDDISTAGHAPETIALGAVAAHINTNKSKPGHQTIGWDSVGLTGEPPPFLANPRHDTRLTEVDLALQQASLWDEHTQRRHTEFLNRFLVRAMADHRRAGSPGWWFEGRTKAISDIHIWLAGQDSPSTSPLLAVTANPGSGKTALLGLTAALSHPEHRLTVPLHTLGLVADEVPAVESVDVAIYAQRLSDQQVLDGIAAAAEVPSSTIGELLDGLGKRGYGEEQPFTVLIDALDEAMTPRTLCAHVLRPLIDHAAGRIRFLVGTRPFLLPHLGLKRQACIDLDDTRYADPQALRAYAVRNLLGAHQYSPYLHQPFEYVRAVAEAVSEASDTSFLVARIAASTLAASPTLPDPTDRQWRDNLPSHAGEAMATDLATRLGDEVQRAQDLLRPLAFAEGQGLPWEDIWAALASDISGRTYTDTDLHWLRNNAGSYVVEAVEFGRSTYRLYHQALVEHLCEGVDERVAHQAFHDVLTDRVPYSASGKRDWARAHPYALRYLSQHAVHAGWFDRVLTDPGLMAHASPDGLSPHLRRASSEEARLAAAVYRASIDVHRPLDAPQRERLLAVDAARYGAARLRQAHTVNASGYQPEWATGSGLPSPALITTLTGHTNWVRASAVTTLADGTPIAITTSDDGTVRLWDLNTHRSIGEPLTGHTGWVRAAAATAFPNGTPVAVTGGNDGTVRLWDLNTHRSIGEPLTGHTGWVRAAAATAFPNGTPVAVTGGNDGTVRLWDLNTHRSIGEPLTGHTDWVNAVATTTLPDGTPIAITSGSDGTIRLWDLHARQPIGEPLTGHISRVDAIATTKLPDGTPMAVTGGNDGTVRLWDLNTHRSIGEPLTGHTDWINSVATTTLPDGTPMAVTGGSHGTLRLWDLHNRQSIGEPLSGHTSQVNAIATATPAGGTPIAITTSDDHTIRLWDLHNHQPIGKPLTGHTSQVNAVATTTLPDGTPIAITGGSHAVRLWGLDNHQPIGKPLTGHTSRIRTIAVITFPGSAAIAITGDDGSVYLWDLHTHKPIEHPFKGHTGWANAISATTLPDGTPIAITTSDDHTVRLWDLHNHQPIGKPLTGHTSQVNAVATTTLPDGTPIAITGAGDNTIRLWDLDNHSALGDPLTGHTGRVDVIAATTLPDGTPIAITGAGDNTIRLWDLDNHSALGDPLTGHTGWVHAIAATTLPDGTPIAITGAGDNTIRLWDLSSRSCLDVIYFPDSISALALQGRDIVCACNKDFVVLRFSDSAPCAKFANFEQQEDFHLR</sequence>
<keyword evidence="6" id="KW-1185">Reference proteome</keyword>